<evidence type="ECO:0000313" key="3">
    <source>
        <dbReference type="EMBL" id="ADP84273.1"/>
    </source>
</evidence>
<feature type="transmembrane region" description="Helical" evidence="2">
    <location>
        <begin position="54"/>
        <end position="70"/>
    </location>
</feature>
<keyword evidence="2" id="KW-0472">Membrane</keyword>
<keyword evidence="4" id="KW-1185">Reference proteome</keyword>
<protein>
    <recommendedName>
        <fullName evidence="5">DUF4229 domain-containing protein</fullName>
    </recommendedName>
</protein>
<name>E3J4K9_PSEI1</name>
<dbReference type="HOGENOM" id="CLU_2355620_0_0_11"/>
<feature type="region of interest" description="Disordered" evidence="1">
    <location>
        <begin position="1"/>
        <end position="20"/>
    </location>
</feature>
<proteinExistence type="predicted"/>
<evidence type="ECO:0000256" key="1">
    <source>
        <dbReference type="SAM" id="MobiDB-lite"/>
    </source>
</evidence>
<dbReference type="EMBL" id="CP002299">
    <property type="protein sequence ID" value="ADP84273.1"/>
    <property type="molecule type" value="Genomic_DNA"/>
</dbReference>
<dbReference type="Proteomes" id="UP000002484">
    <property type="component" value="Chromosome"/>
</dbReference>
<dbReference type="KEGG" id="fri:FraEuI1c_6289"/>
<evidence type="ECO:0000313" key="4">
    <source>
        <dbReference type="Proteomes" id="UP000002484"/>
    </source>
</evidence>
<feature type="transmembrane region" description="Helical" evidence="2">
    <location>
        <begin position="29"/>
        <end position="48"/>
    </location>
</feature>
<reference evidence="3 4" key="1">
    <citation type="submission" date="2010-10" db="EMBL/GenBank/DDBJ databases">
        <title>Complete sequence of Frankia sp. EuI1c.</title>
        <authorList>
            <consortium name="US DOE Joint Genome Institute"/>
            <person name="Lucas S."/>
            <person name="Copeland A."/>
            <person name="Lapidus A."/>
            <person name="Cheng J.-F."/>
            <person name="Bruce D."/>
            <person name="Goodwin L."/>
            <person name="Pitluck S."/>
            <person name="Chertkov O."/>
            <person name="Detter J.C."/>
            <person name="Han C."/>
            <person name="Tapia R."/>
            <person name="Land M."/>
            <person name="Hauser L."/>
            <person name="Jeffries C."/>
            <person name="Kyrpides N."/>
            <person name="Ivanova N."/>
            <person name="Mikhailova N."/>
            <person name="Beauchemin N."/>
            <person name="Sen A."/>
            <person name="Sur S.A."/>
            <person name="Gtari M."/>
            <person name="Wall L."/>
            <person name="Tisa L."/>
            <person name="Woyke T."/>
        </authorList>
    </citation>
    <scope>NUCLEOTIDE SEQUENCE [LARGE SCALE GENOMIC DNA]</scope>
    <source>
        <strain evidence="4">DSM 45817 / CECT 9037 / EuI1c</strain>
    </source>
</reference>
<dbReference type="InParanoid" id="E3J4K9"/>
<dbReference type="STRING" id="298654.FraEuI1c_6289"/>
<keyword evidence="2" id="KW-1133">Transmembrane helix</keyword>
<gene>
    <name evidence="3" type="ordered locus">FraEuI1c_6289</name>
</gene>
<accession>E3J4K9</accession>
<dbReference type="OrthoDB" id="9926769at2"/>
<sequence length="87" mass="9145">MTKPSKAEIASSGPAKAPPGMLSLHVRYYGLRVLLFGVVTAVVLLLGVSTVPGIFLSFVISGVLSLPLALRQRRATQQAAELRRGGS</sequence>
<evidence type="ECO:0008006" key="5">
    <source>
        <dbReference type="Google" id="ProtNLM"/>
    </source>
</evidence>
<dbReference type="RefSeq" id="WP_013427386.1">
    <property type="nucleotide sequence ID" value="NC_014666.1"/>
</dbReference>
<organism evidence="3 4">
    <name type="scientific">Pseudofrankia inefficax (strain DSM 45817 / CECT 9037 / DDB 130130 / EuI1c)</name>
    <name type="common">Frankia inefficax</name>
    <dbReference type="NCBI Taxonomy" id="298654"/>
    <lineage>
        <taxon>Bacteria</taxon>
        <taxon>Bacillati</taxon>
        <taxon>Actinomycetota</taxon>
        <taxon>Actinomycetes</taxon>
        <taxon>Frankiales</taxon>
        <taxon>Frankiaceae</taxon>
        <taxon>Pseudofrankia</taxon>
    </lineage>
</organism>
<keyword evidence="2" id="KW-0812">Transmembrane</keyword>
<dbReference type="AlphaFoldDB" id="E3J4K9"/>
<evidence type="ECO:0000256" key="2">
    <source>
        <dbReference type="SAM" id="Phobius"/>
    </source>
</evidence>